<dbReference type="Pfam" id="PF00582">
    <property type="entry name" value="Usp"/>
    <property type="match status" value="1"/>
</dbReference>
<comment type="similarity">
    <text evidence="1">Belongs to the universal stress protein A family.</text>
</comment>
<dbReference type="Gene3D" id="3.40.50.620">
    <property type="entry name" value="HUPs"/>
    <property type="match status" value="1"/>
</dbReference>
<evidence type="ECO:0000313" key="3">
    <source>
        <dbReference type="EMBL" id="OEH85677.1"/>
    </source>
</evidence>
<organism evidence="3 4">
    <name type="scientific">Desulfuribacillus stibiiarsenatis</name>
    <dbReference type="NCBI Taxonomy" id="1390249"/>
    <lineage>
        <taxon>Bacteria</taxon>
        <taxon>Bacillati</taxon>
        <taxon>Bacillota</taxon>
        <taxon>Desulfuribacillia</taxon>
        <taxon>Desulfuribacillales</taxon>
        <taxon>Desulfuribacillaceae</taxon>
        <taxon>Desulfuribacillus</taxon>
    </lineage>
</organism>
<gene>
    <name evidence="3" type="ORF">BHU72_02460</name>
</gene>
<dbReference type="PANTHER" id="PTHR46268:SF15">
    <property type="entry name" value="UNIVERSAL STRESS PROTEIN HP_0031"/>
    <property type="match status" value="1"/>
</dbReference>
<dbReference type="InterPro" id="IPR006016">
    <property type="entry name" value="UspA"/>
</dbReference>
<dbReference type="CDD" id="cd00293">
    <property type="entry name" value="USP-like"/>
    <property type="match status" value="1"/>
</dbReference>
<dbReference type="Proteomes" id="UP000095255">
    <property type="component" value="Unassembled WGS sequence"/>
</dbReference>
<dbReference type="OrthoDB" id="9777884at2"/>
<evidence type="ECO:0000313" key="4">
    <source>
        <dbReference type="Proteomes" id="UP000095255"/>
    </source>
</evidence>
<keyword evidence="4" id="KW-1185">Reference proteome</keyword>
<evidence type="ECO:0000256" key="1">
    <source>
        <dbReference type="ARBA" id="ARBA00008791"/>
    </source>
</evidence>
<dbReference type="PANTHER" id="PTHR46268">
    <property type="entry name" value="STRESS RESPONSE PROTEIN NHAX"/>
    <property type="match status" value="1"/>
</dbReference>
<dbReference type="SUPFAM" id="SSF52402">
    <property type="entry name" value="Adenine nucleotide alpha hydrolases-like"/>
    <property type="match status" value="1"/>
</dbReference>
<dbReference type="InterPro" id="IPR014729">
    <property type="entry name" value="Rossmann-like_a/b/a_fold"/>
</dbReference>
<accession>A0A1E5L695</accession>
<dbReference type="STRING" id="1390249.BHU72_02460"/>
<dbReference type="PRINTS" id="PR01438">
    <property type="entry name" value="UNVRSLSTRESS"/>
</dbReference>
<dbReference type="RefSeq" id="WP_069701761.1">
    <property type="nucleotide sequence ID" value="NZ_MJAT01000012.1"/>
</dbReference>
<sequence>MFNRILFPTSGSPISPKIANMICQLIKEDHDRQVQILTVAEFPNMPSNVSMLLDDAGVHVEDVILEDVRARIDQVVKIFEENSIPYHIKIATGDPIKTIIKEADAFQADLLIVGHHGESSFADFLFKGNITVQLINEAKCPVMVLK</sequence>
<comment type="caution">
    <text evidence="3">The sequence shown here is derived from an EMBL/GenBank/DDBJ whole genome shotgun (WGS) entry which is preliminary data.</text>
</comment>
<proteinExistence type="inferred from homology"/>
<feature type="domain" description="UspA" evidence="2">
    <location>
        <begin position="1"/>
        <end position="146"/>
    </location>
</feature>
<reference evidence="3 4" key="1">
    <citation type="submission" date="2016-09" db="EMBL/GenBank/DDBJ databases">
        <title>Desulfuribacillus arsenicus sp. nov., an obligately anaerobic, dissimilatory arsenic- and antimonate-reducing bacterium isolated from anoxic sediments.</title>
        <authorList>
            <person name="Abin C.A."/>
            <person name="Hollibaugh J.T."/>
        </authorList>
    </citation>
    <scope>NUCLEOTIDE SEQUENCE [LARGE SCALE GENOMIC DNA]</scope>
    <source>
        <strain evidence="3 4">MLFW-2</strain>
    </source>
</reference>
<protein>
    <recommendedName>
        <fullName evidence="2">UspA domain-containing protein</fullName>
    </recommendedName>
</protein>
<dbReference type="EMBL" id="MJAT01000012">
    <property type="protein sequence ID" value="OEH85677.1"/>
    <property type="molecule type" value="Genomic_DNA"/>
</dbReference>
<evidence type="ECO:0000259" key="2">
    <source>
        <dbReference type="Pfam" id="PF00582"/>
    </source>
</evidence>
<dbReference type="AlphaFoldDB" id="A0A1E5L695"/>
<dbReference type="InterPro" id="IPR006015">
    <property type="entry name" value="Universal_stress_UspA"/>
</dbReference>
<name>A0A1E5L695_9FIRM</name>